<name>A0ABT8GN02_9BACL</name>
<feature type="domain" description="YdhG-like" evidence="1">
    <location>
        <begin position="20"/>
        <end position="117"/>
    </location>
</feature>
<sequence length="218" mass="25497">MTVNRLNPKVDEFLSKTNKWKEEFEKLRSIVLDCELKEEYKWMHPCYTFEKKNVVLIHGFKDYCALLFHKGALLKDPHGLLIQQTENVQAARQIRFTNLQQIIELEAILKEYIRNAIEVEKAGLEVEYKKNTELDIPEELQLKFDELPNLKSAFEALTPGRQKAYIHHFSSPKQSKTRISRIENCLERILNGKGLKDCTCGLSKRMPNCDGSHKYKEN</sequence>
<dbReference type="Pfam" id="PF13376">
    <property type="entry name" value="OmdA"/>
    <property type="match status" value="1"/>
</dbReference>
<accession>A0ABT8GN02</accession>
<dbReference type="EMBL" id="JAUHTQ010000002">
    <property type="protein sequence ID" value="MDN4492739.1"/>
    <property type="molecule type" value="Genomic_DNA"/>
</dbReference>
<dbReference type="Gene3D" id="3.90.1150.200">
    <property type="match status" value="1"/>
</dbReference>
<dbReference type="Pfam" id="PF08818">
    <property type="entry name" value="DUF1801"/>
    <property type="match status" value="1"/>
</dbReference>
<reference evidence="2" key="1">
    <citation type="submission" date="2023-07" db="EMBL/GenBank/DDBJ databases">
        <title>Ureibacillus sp. isolated from freshwater well.</title>
        <authorList>
            <person name="Kirdat K."/>
            <person name="Bhatt A."/>
            <person name="Teware R."/>
            <person name="Bhavsar Y."/>
            <person name="Yadav A."/>
        </authorList>
    </citation>
    <scope>NUCLEOTIDE SEQUENCE</scope>
    <source>
        <strain evidence="2">BA0131</strain>
    </source>
</reference>
<dbReference type="InterPro" id="IPR014922">
    <property type="entry name" value="YdhG-like"/>
</dbReference>
<comment type="caution">
    <text evidence="2">The sequence shown here is derived from an EMBL/GenBank/DDBJ whole genome shotgun (WGS) entry which is preliminary data.</text>
</comment>
<dbReference type="Proteomes" id="UP001172743">
    <property type="component" value="Unassembled WGS sequence"/>
</dbReference>
<evidence type="ECO:0000259" key="1">
    <source>
        <dbReference type="Pfam" id="PF08818"/>
    </source>
</evidence>
<evidence type="ECO:0000313" key="3">
    <source>
        <dbReference type="Proteomes" id="UP001172743"/>
    </source>
</evidence>
<dbReference type="InterPro" id="IPR016786">
    <property type="entry name" value="YdeI_bac"/>
</dbReference>
<keyword evidence="3" id="KW-1185">Reference proteome</keyword>
<gene>
    <name evidence="2" type="ORF">QYB95_04230</name>
</gene>
<dbReference type="RefSeq" id="WP_301136895.1">
    <property type="nucleotide sequence ID" value="NZ_JAUHTQ010000002.1"/>
</dbReference>
<dbReference type="Gene3D" id="3.40.5.90">
    <property type="entry name" value="CDGSH iron-sulfur domain, mitoNEET-type"/>
    <property type="match status" value="1"/>
</dbReference>
<dbReference type="PIRSF" id="PIRSF021308">
    <property type="entry name" value="UCP021308"/>
    <property type="match status" value="1"/>
</dbReference>
<protein>
    <submittedName>
        <fullName evidence="2">DUF1801 domain-containing protein</fullName>
    </submittedName>
</protein>
<dbReference type="InterPro" id="IPR042216">
    <property type="entry name" value="MitoNEET_CISD"/>
</dbReference>
<proteinExistence type="predicted"/>
<dbReference type="SUPFAM" id="SSF159888">
    <property type="entry name" value="YdhG-like"/>
    <property type="match status" value="1"/>
</dbReference>
<organism evidence="2 3">
    <name type="scientific">Ureibacillus aquaedulcis</name>
    <dbReference type="NCBI Taxonomy" id="3058421"/>
    <lineage>
        <taxon>Bacteria</taxon>
        <taxon>Bacillati</taxon>
        <taxon>Bacillota</taxon>
        <taxon>Bacilli</taxon>
        <taxon>Bacillales</taxon>
        <taxon>Caryophanaceae</taxon>
        <taxon>Ureibacillus</taxon>
    </lineage>
</organism>
<evidence type="ECO:0000313" key="2">
    <source>
        <dbReference type="EMBL" id="MDN4492739.1"/>
    </source>
</evidence>